<dbReference type="Proteomes" id="UP000240760">
    <property type="component" value="Unassembled WGS sequence"/>
</dbReference>
<dbReference type="PANTHER" id="PTHR38846">
    <property type="entry name" value="C3H1-TYPE DOMAIN-CONTAINING PROTEIN"/>
    <property type="match status" value="1"/>
</dbReference>
<sequence length="178" mass="20334">MATPPESPAKEQTPLDTFFLSFSSQGFIYNPDKSPVNSWKALCKFKSWTNQPNDHPPKKKAWKRYQDALVQEVRLYYGDIDDIAAWKTVCRAVGCEDPPDQISKCKAILKKTHVNIVDLVDWAKRGGEESGSKVCVFGSVAELRRYTQKTGKIFPREDARDANGRNVVIKFLLRRIFH</sequence>
<gene>
    <name evidence="1" type="ORF">M440DRAFT_1465533</name>
</gene>
<keyword evidence="2" id="KW-1185">Reference proteome</keyword>
<dbReference type="EMBL" id="KZ679141">
    <property type="protein sequence ID" value="PTB72404.1"/>
    <property type="molecule type" value="Genomic_DNA"/>
</dbReference>
<dbReference type="STRING" id="983965.A0A2T4BSX7"/>
<name>A0A2T4BSX7_TRILO</name>
<organism evidence="1 2">
    <name type="scientific">Trichoderma longibrachiatum ATCC 18648</name>
    <dbReference type="NCBI Taxonomy" id="983965"/>
    <lineage>
        <taxon>Eukaryota</taxon>
        <taxon>Fungi</taxon>
        <taxon>Dikarya</taxon>
        <taxon>Ascomycota</taxon>
        <taxon>Pezizomycotina</taxon>
        <taxon>Sordariomycetes</taxon>
        <taxon>Hypocreomycetidae</taxon>
        <taxon>Hypocreales</taxon>
        <taxon>Hypocreaceae</taxon>
        <taxon>Trichoderma</taxon>
    </lineage>
</organism>
<evidence type="ECO:0000313" key="2">
    <source>
        <dbReference type="Proteomes" id="UP000240760"/>
    </source>
</evidence>
<protein>
    <submittedName>
        <fullName evidence="1">Uncharacterized protein</fullName>
    </submittedName>
</protein>
<dbReference type="OrthoDB" id="6105938at2759"/>
<dbReference type="AlphaFoldDB" id="A0A2T4BSX7"/>
<evidence type="ECO:0000313" key="1">
    <source>
        <dbReference type="EMBL" id="PTB72404.1"/>
    </source>
</evidence>
<proteinExistence type="predicted"/>
<dbReference type="PANTHER" id="PTHR38846:SF1">
    <property type="entry name" value="C3H1-TYPE DOMAIN-CONTAINING PROTEIN"/>
    <property type="match status" value="1"/>
</dbReference>
<accession>A0A2T4BSX7</accession>
<reference evidence="1 2" key="1">
    <citation type="submission" date="2016-07" db="EMBL/GenBank/DDBJ databases">
        <title>Multiple horizontal gene transfer events from other fungi enriched the ability of initially mycotrophic Trichoderma (Ascomycota) to feed on dead plant biomass.</title>
        <authorList>
            <consortium name="DOE Joint Genome Institute"/>
            <person name="Aerts A."/>
            <person name="Atanasova L."/>
            <person name="Chenthamara K."/>
            <person name="Zhang J."/>
            <person name="Grujic M."/>
            <person name="Henrissat B."/>
            <person name="Kuo A."/>
            <person name="Salamov A."/>
            <person name="Lipzen A."/>
            <person name="Labutti K."/>
            <person name="Barry K."/>
            <person name="Miao Y."/>
            <person name="Rahimi M.J."/>
            <person name="Shen Q."/>
            <person name="Grigoriev I.V."/>
            <person name="Kubicek C.P."/>
            <person name="Druzhinina I.S."/>
        </authorList>
    </citation>
    <scope>NUCLEOTIDE SEQUENCE [LARGE SCALE GENOMIC DNA]</scope>
    <source>
        <strain evidence="1 2">ATCC 18648</strain>
    </source>
</reference>